<name>A0A4Z2G8U3_9TELE</name>
<comment type="caution">
    <text evidence="1">The sequence shown here is derived from an EMBL/GenBank/DDBJ whole genome shotgun (WGS) entry which is preliminary data.</text>
</comment>
<proteinExistence type="predicted"/>
<dbReference type="AlphaFoldDB" id="A0A4Z2G8U3"/>
<evidence type="ECO:0000313" key="2">
    <source>
        <dbReference type="Proteomes" id="UP000314294"/>
    </source>
</evidence>
<gene>
    <name evidence="1" type="ORF">EYF80_040092</name>
</gene>
<evidence type="ECO:0000313" key="1">
    <source>
        <dbReference type="EMBL" id="TNN49711.1"/>
    </source>
</evidence>
<organism evidence="1 2">
    <name type="scientific">Liparis tanakae</name>
    <name type="common">Tanaka's snailfish</name>
    <dbReference type="NCBI Taxonomy" id="230148"/>
    <lineage>
        <taxon>Eukaryota</taxon>
        <taxon>Metazoa</taxon>
        <taxon>Chordata</taxon>
        <taxon>Craniata</taxon>
        <taxon>Vertebrata</taxon>
        <taxon>Euteleostomi</taxon>
        <taxon>Actinopterygii</taxon>
        <taxon>Neopterygii</taxon>
        <taxon>Teleostei</taxon>
        <taxon>Neoteleostei</taxon>
        <taxon>Acanthomorphata</taxon>
        <taxon>Eupercaria</taxon>
        <taxon>Perciformes</taxon>
        <taxon>Cottioidei</taxon>
        <taxon>Cottales</taxon>
        <taxon>Liparidae</taxon>
        <taxon>Liparis</taxon>
    </lineage>
</organism>
<accession>A0A4Z2G8U3</accession>
<keyword evidence="2" id="KW-1185">Reference proteome</keyword>
<dbReference type="EMBL" id="SRLO01000644">
    <property type="protein sequence ID" value="TNN49711.1"/>
    <property type="molecule type" value="Genomic_DNA"/>
</dbReference>
<dbReference type="Proteomes" id="UP000314294">
    <property type="component" value="Unassembled WGS sequence"/>
</dbReference>
<sequence>MAGKLFPPVRVVLHLGSKRPISSVGPSLRMPDIFWARSFSVAPTWRFATYGLQRGDYFQHSGQNRVSVGTQLQRYDDDNNNNNNNAARSSWCLRKIHKLERLEEQTHRRDAAQLLPASSSSDVSSELEETLSCCCNSRSFAHFSPVTAESREPRIIAK</sequence>
<reference evidence="1 2" key="1">
    <citation type="submission" date="2019-03" db="EMBL/GenBank/DDBJ databases">
        <title>First draft genome of Liparis tanakae, snailfish: a comprehensive survey of snailfish specific genes.</title>
        <authorList>
            <person name="Kim W."/>
            <person name="Song I."/>
            <person name="Jeong J.-H."/>
            <person name="Kim D."/>
            <person name="Kim S."/>
            <person name="Ryu S."/>
            <person name="Song J.Y."/>
            <person name="Lee S.K."/>
        </authorList>
    </citation>
    <scope>NUCLEOTIDE SEQUENCE [LARGE SCALE GENOMIC DNA]</scope>
    <source>
        <tissue evidence="1">Muscle</tissue>
    </source>
</reference>
<protein>
    <submittedName>
        <fullName evidence="1">Uncharacterized protein</fullName>
    </submittedName>
</protein>